<dbReference type="EMBL" id="JAAAHW010000352">
    <property type="protein sequence ID" value="KAG0003411.1"/>
    <property type="molecule type" value="Genomic_DNA"/>
</dbReference>
<evidence type="ECO:0000256" key="6">
    <source>
        <dbReference type="ARBA" id="ARBA00022786"/>
    </source>
</evidence>
<evidence type="ECO:0000259" key="12">
    <source>
        <dbReference type="PROSITE" id="PS51292"/>
    </source>
</evidence>
<evidence type="ECO:0000256" key="8">
    <source>
        <dbReference type="ARBA" id="ARBA00022989"/>
    </source>
</evidence>
<evidence type="ECO:0000313" key="13">
    <source>
        <dbReference type="EMBL" id="KAG0003411.1"/>
    </source>
</evidence>
<evidence type="ECO:0000256" key="1">
    <source>
        <dbReference type="ARBA" id="ARBA00004141"/>
    </source>
</evidence>
<dbReference type="InterPro" id="IPR001841">
    <property type="entry name" value="Znf_RING"/>
</dbReference>
<name>A0A9P6SUA5_9FUNG</name>
<keyword evidence="5 10" id="KW-0863">Zinc-finger</keyword>
<evidence type="ECO:0000256" key="9">
    <source>
        <dbReference type="ARBA" id="ARBA00023136"/>
    </source>
</evidence>
<keyword evidence="6" id="KW-0833">Ubl conjugation pathway</keyword>
<reference evidence="13" key="1">
    <citation type="journal article" date="2020" name="Fungal Divers.">
        <title>Resolving the Mortierellaceae phylogeny through synthesis of multi-gene phylogenetics and phylogenomics.</title>
        <authorList>
            <person name="Vandepol N."/>
            <person name="Liber J."/>
            <person name="Desiro A."/>
            <person name="Na H."/>
            <person name="Kennedy M."/>
            <person name="Barry K."/>
            <person name="Grigoriev I.V."/>
            <person name="Miller A.N."/>
            <person name="O'Donnell K."/>
            <person name="Stajich J.E."/>
            <person name="Bonito G."/>
        </authorList>
    </citation>
    <scope>NUCLEOTIDE SEQUENCE</scope>
    <source>
        <strain evidence="13">MES-2147</strain>
    </source>
</reference>
<dbReference type="GO" id="GO:0008270">
    <property type="term" value="F:zinc ion binding"/>
    <property type="evidence" value="ECO:0007669"/>
    <property type="project" value="UniProtKB-KW"/>
</dbReference>
<feature type="non-terminal residue" evidence="13">
    <location>
        <position position="147"/>
    </location>
</feature>
<evidence type="ECO:0000256" key="10">
    <source>
        <dbReference type="PROSITE-ProRule" id="PRU00175"/>
    </source>
</evidence>
<dbReference type="PROSITE" id="PS50089">
    <property type="entry name" value="ZF_RING_2"/>
    <property type="match status" value="1"/>
</dbReference>
<keyword evidence="2" id="KW-0808">Transferase</keyword>
<keyword evidence="7" id="KW-0862">Zinc</keyword>
<accession>A0A9P6SUA5</accession>
<dbReference type="PROSITE" id="PS51292">
    <property type="entry name" value="ZF_RING_CH"/>
    <property type="match status" value="1"/>
</dbReference>
<dbReference type="PANTHER" id="PTHR46065">
    <property type="entry name" value="E3 UBIQUITIN-PROTEIN LIGASE MARCH 2/3 FAMILY MEMBER"/>
    <property type="match status" value="1"/>
</dbReference>
<proteinExistence type="predicted"/>
<gene>
    <name evidence="13" type="ORF">BGZ65_001730</name>
</gene>
<dbReference type="Pfam" id="PF12906">
    <property type="entry name" value="RINGv"/>
    <property type="match status" value="1"/>
</dbReference>
<dbReference type="AlphaFoldDB" id="A0A9P6SUA5"/>
<keyword evidence="8" id="KW-1133">Transmembrane helix</keyword>
<protein>
    <recommendedName>
        <fullName evidence="15">RING-CH-type domain-containing protein</fullName>
    </recommendedName>
</protein>
<dbReference type="CDD" id="cd16495">
    <property type="entry name" value="RING_CH-C4HC3_MARCH"/>
    <property type="match status" value="1"/>
</dbReference>
<dbReference type="GO" id="GO:0016020">
    <property type="term" value="C:membrane"/>
    <property type="evidence" value="ECO:0007669"/>
    <property type="project" value="UniProtKB-SubCell"/>
</dbReference>
<keyword evidence="9" id="KW-0472">Membrane</keyword>
<comment type="caution">
    <text evidence="13">The sequence shown here is derived from an EMBL/GenBank/DDBJ whole genome shotgun (WGS) entry which is preliminary data.</text>
</comment>
<dbReference type="OrthoDB" id="264354at2759"/>
<evidence type="ECO:0000256" key="7">
    <source>
        <dbReference type="ARBA" id="ARBA00022833"/>
    </source>
</evidence>
<evidence type="ECO:0000259" key="11">
    <source>
        <dbReference type="PROSITE" id="PS50089"/>
    </source>
</evidence>
<dbReference type="InterPro" id="IPR011016">
    <property type="entry name" value="Znf_RING-CH"/>
</dbReference>
<evidence type="ECO:0000313" key="14">
    <source>
        <dbReference type="Proteomes" id="UP000749646"/>
    </source>
</evidence>
<sequence>MFMIKRPQNTSSQSNVRQYGGLYPRRFVETTTTTFDERCCRICFETEEDDKKNFGSAAAGNKLISPCGCKGTFRYVHQVCLKRWQQECLNDSDRCEICRCQYSISKGWIPKILESPWIQPIVVFWAPLYNIVWVRHAVNVVMWEWER</sequence>
<evidence type="ECO:0000256" key="4">
    <source>
        <dbReference type="ARBA" id="ARBA00022723"/>
    </source>
</evidence>
<dbReference type="SUPFAM" id="SSF57850">
    <property type="entry name" value="RING/U-box"/>
    <property type="match status" value="1"/>
</dbReference>
<evidence type="ECO:0000256" key="3">
    <source>
        <dbReference type="ARBA" id="ARBA00022692"/>
    </source>
</evidence>
<feature type="domain" description="RING-CH-type" evidence="12">
    <location>
        <begin position="32"/>
        <end position="105"/>
    </location>
</feature>
<dbReference type="GO" id="GO:0016740">
    <property type="term" value="F:transferase activity"/>
    <property type="evidence" value="ECO:0007669"/>
    <property type="project" value="UniProtKB-KW"/>
</dbReference>
<evidence type="ECO:0000256" key="2">
    <source>
        <dbReference type="ARBA" id="ARBA00022679"/>
    </source>
</evidence>
<evidence type="ECO:0008006" key="15">
    <source>
        <dbReference type="Google" id="ProtNLM"/>
    </source>
</evidence>
<organism evidence="13 14">
    <name type="scientific">Modicella reniformis</name>
    <dbReference type="NCBI Taxonomy" id="1440133"/>
    <lineage>
        <taxon>Eukaryota</taxon>
        <taxon>Fungi</taxon>
        <taxon>Fungi incertae sedis</taxon>
        <taxon>Mucoromycota</taxon>
        <taxon>Mortierellomycotina</taxon>
        <taxon>Mortierellomycetes</taxon>
        <taxon>Mortierellales</taxon>
        <taxon>Mortierellaceae</taxon>
        <taxon>Modicella</taxon>
    </lineage>
</organism>
<keyword evidence="3" id="KW-0812">Transmembrane</keyword>
<keyword evidence="14" id="KW-1185">Reference proteome</keyword>
<feature type="domain" description="RING-type" evidence="11">
    <location>
        <begin position="40"/>
        <end position="99"/>
    </location>
</feature>
<dbReference type="InterPro" id="IPR013083">
    <property type="entry name" value="Znf_RING/FYVE/PHD"/>
</dbReference>
<keyword evidence="4" id="KW-0479">Metal-binding</keyword>
<dbReference type="SMART" id="SM00744">
    <property type="entry name" value="RINGv"/>
    <property type="match status" value="1"/>
</dbReference>
<dbReference type="Gene3D" id="3.30.40.10">
    <property type="entry name" value="Zinc/RING finger domain, C3HC4 (zinc finger)"/>
    <property type="match status" value="1"/>
</dbReference>
<comment type="subcellular location">
    <subcellularLocation>
        <location evidence="1">Membrane</location>
        <topology evidence="1">Multi-pass membrane protein</topology>
    </subcellularLocation>
</comment>
<dbReference type="PANTHER" id="PTHR46065:SF3">
    <property type="entry name" value="FI20425P1"/>
    <property type="match status" value="1"/>
</dbReference>
<evidence type="ECO:0000256" key="5">
    <source>
        <dbReference type="ARBA" id="ARBA00022771"/>
    </source>
</evidence>
<dbReference type="Proteomes" id="UP000749646">
    <property type="component" value="Unassembled WGS sequence"/>
</dbReference>